<keyword evidence="10 11" id="KW-0326">Glycosidase</keyword>
<dbReference type="InterPro" id="IPR016286">
    <property type="entry name" value="FUC_metazoa-typ"/>
</dbReference>
<sequence>MAAYLVCVFLLFACVNSLKYDPTWDSLDTRPLPPWFDDAKLGIFIHWGVFSVPAFTSGAWLWWEWKGQPMPAIVNFMQKNYRSDFTYAEFAAMFTTEFFYPEEWAEMFQDSGARYVVLVSKHHEGYTNWPSKYSFNWNSNATGPNRDLVGELAAAIRTKTQMKFGLYHSLFEWFNPIYLDDKYSEFKKQNFVRTKTMPELYELVNAYKPEVIWSDGDWEATDAYWNSTNFLAWLYNESPVKDTVVTNDRWGFGIPCKHGGFFTCTDRYNPGKLQKHKWENAMTIDKYAWAYRRNARLEDFLTIEDLLSQLVSTVSCGGNMLMNVGPTKYGKISPIYEERLRQMGQWLRINGDGIYGTRPWVHQNDTVVKNMWYTMKKAATETDVYAILLEWPDNNLIKLGAPITSKDTTVSMLGYPETLIWAAGTGGKGINIQIPHMSVKTMPCKWAWTFKITGLQN</sequence>
<feature type="signal peptide" evidence="11">
    <location>
        <begin position="1"/>
        <end position="17"/>
    </location>
</feature>
<dbReference type="PANTHER" id="PTHR10030">
    <property type="entry name" value="ALPHA-L-FUCOSIDASE"/>
    <property type="match status" value="1"/>
</dbReference>
<evidence type="ECO:0000256" key="3">
    <source>
        <dbReference type="ARBA" id="ARBA00004071"/>
    </source>
</evidence>
<evidence type="ECO:0000256" key="7">
    <source>
        <dbReference type="ARBA" id="ARBA00022729"/>
    </source>
</evidence>
<dbReference type="GO" id="GO:0005764">
    <property type="term" value="C:lysosome"/>
    <property type="evidence" value="ECO:0007669"/>
    <property type="project" value="TreeGrafter"/>
</dbReference>
<comment type="function">
    <text evidence="3">Alpha-L-fucosidase is responsible for hydrolyzing the alpha-1,6-linked fucose joined to the reducing-end N-acetylglucosamine of the carbohydrate moieties of glycoproteins.</text>
</comment>
<organism evidence="14 15">
    <name type="scientific">Mytilus coruscus</name>
    <name type="common">Sea mussel</name>
    <dbReference type="NCBI Taxonomy" id="42192"/>
    <lineage>
        <taxon>Eukaryota</taxon>
        <taxon>Metazoa</taxon>
        <taxon>Spiralia</taxon>
        <taxon>Lophotrochozoa</taxon>
        <taxon>Mollusca</taxon>
        <taxon>Bivalvia</taxon>
        <taxon>Autobranchia</taxon>
        <taxon>Pteriomorphia</taxon>
        <taxon>Mytilida</taxon>
        <taxon>Mytiloidea</taxon>
        <taxon>Mytilidae</taxon>
        <taxon>Mytilinae</taxon>
        <taxon>Mytilus</taxon>
    </lineage>
</organism>
<dbReference type="EC" id="3.2.1.51" evidence="6"/>
<comment type="catalytic activity">
    <reaction evidence="2">
        <text>a neolactoside IV(2)-alpha-Fuc-nLc4Cer(d18:0) + H2O = a neolactoside nLc4Cer(d18:0) + L-fucose</text>
        <dbReference type="Rhea" id="RHEA:49308"/>
        <dbReference type="ChEBI" id="CHEBI:2181"/>
        <dbReference type="ChEBI" id="CHEBI:15377"/>
        <dbReference type="ChEBI" id="CHEBI:91119"/>
        <dbReference type="ChEBI" id="CHEBI:91121"/>
    </reaction>
    <physiologicalReaction direction="left-to-right" evidence="2">
        <dbReference type="Rhea" id="RHEA:49309"/>
    </physiologicalReaction>
</comment>
<evidence type="ECO:0000256" key="11">
    <source>
        <dbReference type="PIRNR" id="PIRNR001092"/>
    </source>
</evidence>
<dbReference type="GO" id="GO:0016139">
    <property type="term" value="P:glycoside catabolic process"/>
    <property type="evidence" value="ECO:0007669"/>
    <property type="project" value="TreeGrafter"/>
</dbReference>
<dbReference type="PRINTS" id="PR00741">
    <property type="entry name" value="GLHYDRLASE29"/>
</dbReference>
<comment type="subunit">
    <text evidence="5">Homotetramer.</text>
</comment>
<evidence type="ECO:0000256" key="9">
    <source>
        <dbReference type="ARBA" id="ARBA00023180"/>
    </source>
</evidence>
<dbReference type="InterPro" id="IPR057739">
    <property type="entry name" value="Glyco_hydro_29_N"/>
</dbReference>
<dbReference type="InterPro" id="IPR017853">
    <property type="entry name" value="GH"/>
</dbReference>
<dbReference type="InterPro" id="IPR031919">
    <property type="entry name" value="Fucosidase_C"/>
</dbReference>
<dbReference type="FunFam" id="2.60.40.1180:FF:000013">
    <property type="entry name" value="Alpha-L-fucosidase"/>
    <property type="match status" value="1"/>
</dbReference>
<dbReference type="FunFam" id="3.20.20.80:FF:000027">
    <property type="entry name" value="Alpha-L-fucosidase"/>
    <property type="match status" value="1"/>
</dbReference>
<dbReference type="InterPro" id="IPR013780">
    <property type="entry name" value="Glyco_hydro_b"/>
</dbReference>
<dbReference type="EMBL" id="CACVKT020008631">
    <property type="protein sequence ID" value="CAC5416388.1"/>
    <property type="molecule type" value="Genomic_DNA"/>
</dbReference>
<dbReference type="SMART" id="SM00812">
    <property type="entry name" value="Alpha_L_fucos"/>
    <property type="match status" value="1"/>
</dbReference>
<dbReference type="Gene3D" id="3.20.20.80">
    <property type="entry name" value="Glycosidases"/>
    <property type="match status" value="1"/>
</dbReference>
<dbReference type="Gene3D" id="2.60.40.1180">
    <property type="entry name" value="Golgi alpha-mannosidase II"/>
    <property type="match status" value="1"/>
</dbReference>
<comment type="similarity">
    <text evidence="4 11">Belongs to the glycosyl hydrolase 29 family.</text>
</comment>
<feature type="domain" description="Alpha-L-fucosidase C-terminal" evidence="13">
    <location>
        <begin position="363"/>
        <end position="453"/>
    </location>
</feature>
<evidence type="ECO:0000313" key="15">
    <source>
        <dbReference type="Proteomes" id="UP000507470"/>
    </source>
</evidence>
<evidence type="ECO:0000256" key="6">
    <source>
        <dbReference type="ARBA" id="ARBA00012662"/>
    </source>
</evidence>
<evidence type="ECO:0000259" key="12">
    <source>
        <dbReference type="Pfam" id="PF01120"/>
    </source>
</evidence>
<dbReference type="PANTHER" id="PTHR10030:SF37">
    <property type="entry name" value="ALPHA-L-FUCOSIDASE-RELATED"/>
    <property type="match status" value="1"/>
</dbReference>
<dbReference type="InterPro" id="IPR000933">
    <property type="entry name" value="Glyco_hydro_29"/>
</dbReference>
<evidence type="ECO:0000313" key="14">
    <source>
        <dbReference type="EMBL" id="CAC5416388.1"/>
    </source>
</evidence>
<keyword evidence="15" id="KW-1185">Reference proteome</keyword>
<dbReference type="GO" id="GO:0004560">
    <property type="term" value="F:alpha-L-fucosidase activity"/>
    <property type="evidence" value="ECO:0007669"/>
    <property type="project" value="UniProtKB-EC"/>
</dbReference>
<gene>
    <name evidence="14" type="ORF">MCOR_49022</name>
</gene>
<evidence type="ECO:0000256" key="10">
    <source>
        <dbReference type="ARBA" id="ARBA00023295"/>
    </source>
</evidence>
<dbReference type="Proteomes" id="UP000507470">
    <property type="component" value="Unassembled WGS sequence"/>
</dbReference>
<evidence type="ECO:0000256" key="2">
    <source>
        <dbReference type="ARBA" id="ARBA00000419"/>
    </source>
</evidence>
<protein>
    <recommendedName>
        <fullName evidence="6">alpha-L-fucosidase</fullName>
        <ecNumber evidence="6">3.2.1.51</ecNumber>
    </recommendedName>
</protein>
<name>A0A6J8E8C4_MYTCO</name>
<evidence type="ECO:0000256" key="4">
    <source>
        <dbReference type="ARBA" id="ARBA00007951"/>
    </source>
</evidence>
<dbReference type="OrthoDB" id="6039950at2759"/>
<feature type="domain" description="Glycoside hydrolase family 29 N-terminal" evidence="12">
    <location>
        <begin position="16"/>
        <end position="352"/>
    </location>
</feature>
<evidence type="ECO:0000256" key="8">
    <source>
        <dbReference type="ARBA" id="ARBA00022801"/>
    </source>
</evidence>
<evidence type="ECO:0000259" key="13">
    <source>
        <dbReference type="Pfam" id="PF16757"/>
    </source>
</evidence>
<evidence type="ECO:0000256" key="5">
    <source>
        <dbReference type="ARBA" id="ARBA00011881"/>
    </source>
</evidence>
<dbReference type="SUPFAM" id="SSF51445">
    <property type="entry name" value="(Trans)glycosidases"/>
    <property type="match status" value="1"/>
</dbReference>
<dbReference type="PIRSF" id="PIRSF001092">
    <property type="entry name" value="Alpha-L-fucosidase"/>
    <property type="match status" value="1"/>
</dbReference>
<dbReference type="Pfam" id="PF16757">
    <property type="entry name" value="Fucosidase_C"/>
    <property type="match status" value="1"/>
</dbReference>
<keyword evidence="8 11" id="KW-0378">Hydrolase</keyword>
<reference evidence="14 15" key="1">
    <citation type="submission" date="2020-06" db="EMBL/GenBank/DDBJ databases">
        <authorList>
            <person name="Li R."/>
            <person name="Bekaert M."/>
        </authorList>
    </citation>
    <scope>NUCLEOTIDE SEQUENCE [LARGE SCALE GENOMIC DNA]</scope>
    <source>
        <strain evidence="15">wild</strain>
    </source>
</reference>
<dbReference type="GO" id="GO:0006004">
    <property type="term" value="P:fucose metabolic process"/>
    <property type="evidence" value="ECO:0007669"/>
    <property type="project" value="InterPro"/>
</dbReference>
<feature type="chain" id="PRO_5027203793" description="alpha-L-fucosidase" evidence="11">
    <location>
        <begin position="18"/>
        <end position="457"/>
    </location>
</feature>
<dbReference type="AlphaFoldDB" id="A0A6J8E8C4"/>
<accession>A0A6J8E8C4</accession>
<evidence type="ECO:0000256" key="1">
    <source>
        <dbReference type="ARBA" id="ARBA00000321"/>
    </source>
</evidence>
<proteinExistence type="inferred from homology"/>
<keyword evidence="7 11" id="KW-0732">Signal</keyword>
<comment type="catalytic activity">
    <reaction evidence="1">
        <text>a neolactoside IV(2)-alpha-Fuc-nLc4Cer(d18:1(4E)) + H2O = a neolactoside nLc4Cer(d18:1(4E)) + L-fucose</text>
        <dbReference type="Rhea" id="RHEA:48224"/>
        <dbReference type="ChEBI" id="CHEBI:2181"/>
        <dbReference type="ChEBI" id="CHEBI:15377"/>
        <dbReference type="ChEBI" id="CHEBI:17006"/>
        <dbReference type="ChEBI" id="CHEBI:28691"/>
    </reaction>
    <physiologicalReaction direction="left-to-right" evidence="1">
        <dbReference type="Rhea" id="RHEA:48225"/>
    </physiologicalReaction>
</comment>
<dbReference type="Pfam" id="PF01120">
    <property type="entry name" value="Alpha_L_fucos"/>
    <property type="match status" value="1"/>
</dbReference>
<keyword evidence="9" id="KW-0325">Glycoprotein</keyword>